<evidence type="ECO:0000313" key="2">
    <source>
        <dbReference type="Proteomes" id="UP000465810"/>
    </source>
</evidence>
<dbReference type="CDD" id="cd00093">
    <property type="entry name" value="HTH_XRE"/>
    <property type="match status" value="1"/>
</dbReference>
<organism evidence="1 2">
    <name type="scientific">Novosphingobium silvae</name>
    <dbReference type="NCBI Taxonomy" id="2692619"/>
    <lineage>
        <taxon>Bacteria</taxon>
        <taxon>Pseudomonadati</taxon>
        <taxon>Pseudomonadota</taxon>
        <taxon>Alphaproteobacteria</taxon>
        <taxon>Sphingomonadales</taxon>
        <taxon>Sphingomonadaceae</taxon>
        <taxon>Novosphingobium</taxon>
    </lineage>
</organism>
<dbReference type="InterPro" id="IPR010982">
    <property type="entry name" value="Lambda_DNA-bd_dom_sf"/>
</dbReference>
<accession>A0A7X4GIJ9</accession>
<protein>
    <submittedName>
        <fullName evidence="1">Putative addiction module antidote protein</fullName>
    </submittedName>
</protein>
<gene>
    <name evidence="1" type="ORF">GR702_11645</name>
</gene>
<dbReference type="Proteomes" id="UP000465810">
    <property type="component" value="Unassembled WGS sequence"/>
</dbReference>
<dbReference type="EMBL" id="WVTD01000007">
    <property type="protein sequence ID" value="MYL98417.1"/>
    <property type="molecule type" value="Genomic_DNA"/>
</dbReference>
<dbReference type="GO" id="GO:0003677">
    <property type="term" value="F:DNA binding"/>
    <property type="evidence" value="ECO:0007669"/>
    <property type="project" value="InterPro"/>
</dbReference>
<dbReference type="AlphaFoldDB" id="A0A7X4GIJ9"/>
<dbReference type="InterPro" id="IPR014057">
    <property type="entry name" value="HI1420"/>
</dbReference>
<name>A0A7X4GIJ9_9SPHN</name>
<proteinExistence type="predicted"/>
<sequence>MKISELETFDSVEAAADPLVQEELINMAWEDGDIPALTHALSVIAKARGMTDVAGKAGITRPALYKALSPTGNPSLSSLIGIMKALDIKASFSTRHV</sequence>
<dbReference type="NCBIfam" id="TIGR02684">
    <property type="entry name" value="dnstrm_HI1420"/>
    <property type="match status" value="1"/>
</dbReference>
<dbReference type="PANTHER" id="PTHR40275:SF1">
    <property type="entry name" value="SSL7038 PROTEIN"/>
    <property type="match status" value="1"/>
</dbReference>
<keyword evidence="2" id="KW-1185">Reference proteome</keyword>
<comment type="caution">
    <text evidence="1">The sequence shown here is derived from an EMBL/GenBank/DDBJ whole genome shotgun (WGS) entry which is preliminary data.</text>
</comment>
<dbReference type="SUPFAM" id="SSF47413">
    <property type="entry name" value="lambda repressor-like DNA-binding domains"/>
    <property type="match status" value="1"/>
</dbReference>
<evidence type="ECO:0000313" key="1">
    <source>
        <dbReference type="EMBL" id="MYL98417.1"/>
    </source>
</evidence>
<reference evidence="1 2" key="1">
    <citation type="submission" date="2019-12" db="EMBL/GenBank/DDBJ databases">
        <authorList>
            <person name="Feng G."/>
            <person name="Zhu H."/>
        </authorList>
    </citation>
    <scope>NUCLEOTIDE SEQUENCE [LARGE SCALE GENOMIC DNA]</scope>
    <source>
        <strain evidence="1 2">FGD1</strain>
    </source>
</reference>
<dbReference type="Pfam" id="PF21716">
    <property type="entry name" value="dnstrm_HI1420"/>
    <property type="match status" value="1"/>
</dbReference>
<dbReference type="InterPro" id="IPR001387">
    <property type="entry name" value="Cro/C1-type_HTH"/>
</dbReference>
<dbReference type="PANTHER" id="PTHR40275">
    <property type="entry name" value="SSL7038 PROTEIN"/>
    <property type="match status" value="1"/>
</dbReference>